<dbReference type="VEuPathDB" id="FungiDB:PV08_03489"/>
<keyword evidence="2" id="KW-1185">Reference proteome</keyword>
<dbReference type="AlphaFoldDB" id="A0A0D2BKR9"/>
<gene>
    <name evidence="1" type="ORF">PV08_03489</name>
</gene>
<dbReference type="OrthoDB" id="5537330at2759"/>
<dbReference type="HOGENOM" id="CLU_065389_3_1_1"/>
<dbReference type="SUPFAM" id="SSF69118">
    <property type="entry name" value="AhpD-like"/>
    <property type="match status" value="1"/>
</dbReference>
<evidence type="ECO:0000313" key="1">
    <source>
        <dbReference type="EMBL" id="KIW19195.1"/>
    </source>
</evidence>
<name>A0A0D2BKR9_9EURO</name>
<reference evidence="1 2" key="1">
    <citation type="submission" date="2015-01" db="EMBL/GenBank/DDBJ databases">
        <title>The Genome Sequence of Exophiala spinifera CBS89968.</title>
        <authorList>
            <consortium name="The Broad Institute Genomics Platform"/>
            <person name="Cuomo C."/>
            <person name="de Hoog S."/>
            <person name="Gorbushina A."/>
            <person name="Stielow B."/>
            <person name="Teixiera M."/>
            <person name="Abouelleil A."/>
            <person name="Chapman S.B."/>
            <person name="Priest M."/>
            <person name="Young S.K."/>
            <person name="Wortman J."/>
            <person name="Nusbaum C."/>
            <person name="Birren B."/>
        </authorList>
    </citation>
    <scope>NUCLEOTIDE SEQUENCE [LARGE SCALE GENOMIC DNA]</scope>
    <source>
        <strain evidence="1 2">CBS 89968</strain>
    </source>
</reference>
<dbReference type="InterPro" id="IPR052999">
    <property type="entry name" value="PTS1_Protein"/>
</dbReference>
<dbReference type="Proteomes" id="UP000053328">
    <property type="component" value="Unassembled WGS sequence"/>
</dbReference>
<protein>
    <recommendedName>
        <fullName evidence="3">Carboxymuconolactone decarboxylase-like domain-containing protein</fullName>
    </recommendedName>
</protein>
<proteinExistence type="predicted"/>
<evidence type="ECO:0000313" key="2">
    <source>
        <dbReference type="Proteomes" id="UP000053328"/>
    </source>
</evidence>
<accession>A0A0D2BKR9</accession>
<dbReference type="RefSeq" id="XP_016239411.1">
    <property type="nucleotide sequence ID" value="XM_016377841.1"/>
</dbReference>
<dbReference type="Gene3D" id="1.20.1290.10">
    <property type="entry name" value="AhpD-like"/>
    <property type="match status" value="1"/>
</dbReference>
<evidence type="ECO:0008006" key="3">
    <source>
        <dbReference type="Google" id="ProtNLM"/>
    </source>
</evidence>
<dbReference type="EMBL" id="KN847493">
    <property type="protein sequence ID" value="KIW19195.1"/>
    <property type="molecule type" value="Genomic_DNA"/>
</dbReference>
<dbReference type="InterPro" id="IPR029032">
    <property type="entry name" value="AhpD-like"/>
</dbReference>
<dbReference type="GeneID" id="27330572"/>
<organism evidence="1 2">
    <name type="scientific">Exophiala spinifera</name>
    <dbReference type="NCBI Taxonomy" id="91928"/>
    <lineage>
        <taxon>Eukaryota</taxon>
        <taxon>Fungi</taxon>
        <taxon>Dikarya</taxon>
        <taxon>Ascomycota</taxon>
        <taxon>Pezizomycotina</taxon>
        <taxon>Eurotiomycetes</taxon>
        <taxon>Chaetothyriomycetidae</taxon>
        <taxon>Chaetothyriales</taxon>
        <taxon>Herpotrichiellaceae</taxon>
        <taxon>Exophiala</taxon>
    </lineage>
</organism>
<dbReference type="STRING" id="91928.A0A0D2BKR9"/>
<sequence length="235" mass="26510">MSTVLDHDFLKHLAAIHDHAPGHQPPRLKWYLTTIIAFGGMNYPELIPELYQILLREHIHEEEQMQETRKIREGLTKICGIWGAAKTGSATRQLSKATPPRLKDPTVYRSREPQEVAFKRGQEMLDQIYKRIPGYDMSLVSEASPDYGWIVNNLFYGHVFSFPDILDAVETGQCVVAALFSTDCQEQVRNHMLGMMYSGATRGEVEGIRAVVMAVADKLGVVGKQGRRAIEVPEM</sequence>
<dbReference type="PANTHER" id="PTHR28180">
    <property type="entry name" value="CONSERVED MITOCHONDRIAL PROTEIN-RELATED"/>
    <property type="match status" value="1"/>
</dbReference>